<reference evidence="2" key="1">
    <citation type="submission" date="2021-01" db="EMBL/GenBank/DDBJ databases">
        <authorList>
            <consortium name="Genoscope - CEA"/>
            <person name="William W."/>
        </authorList>
    </citation>
    <scope>NUCLEOTIDE SEQUENCE</scope>
</reference>
<dbReference type="InterPro" id="IPR001680">
    <property type="entry name" value="WD40_rpt"/>
</dbReference>
<evidence type="ECO:0000313" key="3">
    <source>
        <dbReference type="Proteomes" id="UP000689195"/>
    </source>
</evidence>
<dbReference type="EMBL" id="CAJJDO010000138">
    <property type="protein sequence ID" value="CAD8204816.1"/>
    <property type="molecule type" value="Genomic_DNA"/>
</dbReference>
<dbReference type="Pfam" id="PF00400">
    <property type="entry name" value="WD40"/>
    <property type="match status" value="3"/>
</dbReference>
<dbReference type="GO" id="GO:0016226">
    <property type="term" value="P:iron-sulfur cluster assembly"/>
    <property type="evidence" value="ECO:0007669"/>
    <property type="project" value="TreeGrafter"/>
</dbReference>
<dbReference type="PROSITE" id="PS50082">
    <property type="entry name" value="WD_REPEATS_2"/>
    <property type="match status" value="2"/>
</dbReference>
<keyword evidence="3" id="KW-1185">Reference proteome</keyword>
<protein>
    <recommendedName>
        <fullName evidence="4">WD40-repeat-containing domain</fullName>
    </recommendedName>
</protein>
<dbReference type="Proteomes" id="UP000689195">
    <property type="component" value="Unassembled WGS sequence"/>
</dbReference>
<dbReference type="PANTHER" id="PTHR19920:SF0">
    <property type="entry name" value="CYTOSOLIC IRON-SULFUR PROTEIN ASSEMBLY PROTEIN CIAO1-RELATED"/>
    <property type="match status" value="1"/>
</dbReference>
<feature type="repeat" description="WD" evidence="1">
    <location>
        <begin position="227"/>
        <end position="258"/>
    </location>
</feature>
<comment type="caution">
    <text evidence="2">The sequence shown here is derived from an EMBL/GenBank/DDBJ whole genome shotgun (WGS) entry which is preliminary data.</text>
</comment>
<evidence type="ECO:0000256" key="1">
    <source>
        <dbReference type="PROSITE-ProRule" id="PRU00221"/>
    </source>
</evidence>
<sequence>MNSGEIIGKYQNKVEECLQGVQQYLDCSYDKIDSYLDQLLLDPYPYVPIKNLNLALPVIQLFQPSIQPLINQLIEEVKPIINLTFYKQIKQQQENLDCLQQQLIQQQTKQIQQQNQIIQDNHHQSNLKRFNYNLIQKYYIQQWEYCYAIAINQDNSIVLAGCDSKIKIFEFKQEQLIQIQLLSDHQSNVTTLNFMKKSNQFISGSSDNSIIIWSMDQHNQWICSQKLNEHKDLINCLLLNNNEDIIISGSNDKSIKFWIKQNEWICSQTITDHTDDVLGLSLNEKQNRVISCDKDKLILIIEQSSQDQKWSIIQQIIVDEWGLRLCFIIDNLFIFQPYHQEKMHVYELNNNNKQYSKTKEIAVKCGNNSCYYWFPQQYIKSKCLFVNKNGQNVNLIRKNQNGDFITQQSIEFKHYYIFGQMSENGEYLITWDYDSKAIQIRKYDEE</sequence>
<evidence type="ECO:0008006" key="4">
    <source>
        <dbReference type="Google" id="ProtNLM"/>
    </source>
</evidence>
<dbReference type="GO" id="GO:0097361">
    <property type="term" value="C:cytosolic [4Fe-4S] assembly targeting complex"/>
    <property type="evidence" value="ECO:0007669"/>
    <property type="project" value="TreeGrafter"/>
</dbReference>
<feature type="repeat" description="WD" evidence="1">
    <location>
        <begin position="182"/>
        <end position="216"/>
    </location>
</feature>
<dbReference type="FunFam" id="2.130.10.10:FF:001434">
    <property type="entry name" value="Uncharacterized protein"/>
    <property type="match status" value="1"/>
</dbReference>
<dbReference type="SMART" id="SM00320">
    <property type="entry name" value="WD40"/>
    <property type="match status" value="4"/>
</dbReference>
<name>A0A8S1XTF4_9CILI</name>
<accession>A0A8S1XTF4</accession>
<keyword evidence="1" id="KW-0853">WD repeat</keyword>
<gene>
    <name evidence="2" type="ORF">PPENT_87.1.T1380108</name>
</gene>
<proteinExistence type="predicted"/>
<dbReference type="PROSITE" id="PS50294">
    <property type="entry name" value="WD_REPEATS_REGION"/>
    <property type="match status" value="2"/>
</dbReference>
<dbReference type="AlphaFoldDB" id="A0A8S1XTF4"/>
<organism evidence="2 3">
    <name type="scientific">Paramecium pentaurelia</name>
    <dbReference type="NCBI Taxonomy" id="43138"/>
    <lineage>
        <taxon>Eukaryota</taxon>
        <taxon>Sar</taxon>
        <taxon>Alveolata</taxon>
        <taxon>Ciliophora</taxon>
        <taxon>Intramacronucleata</taxon>
        <taxon>Oligohymenophorea</taxon>
        <taxon>Peniculida</taxon>
        <taxon>Parameciidae</taxon>
        <taxon>Paramecium</taxon>
    </lineage>
</organism>
<dbReference type="OrthoDB" id="538223at2759"/>
<evidence type="ECO:0000313" key="2">
    <source>
        <dbReference type="EMBL" id="CAD8204816.1"/>
    </source>
</evidence>
<dbReference type="PANTHER" id="PTHR19920">
    <property type="entry name" value="WD40 PROTEIN CIAO1"/>
    <property type="match status" value="1"/>
</dbReference>